<name>A0ACC3DC83_9PEZI</name>
<sequence length="474" mass="53830">MSSSAAQSKPMTTQRREKKRQHDREAQRAARDKTRKYISHLEGLVGTLQAANSSPKRMQELLDQLANGHETISRLQRSLTRINKIVNDAIPPDTAHSNVREQSKPVDEGHTQAASESPASVFPEDAVLNLNEGCARGKGEPDTMMTPGNAPYEYEPLAQHLDVHEVLGVDVDAVSPEDLGMLGIEASLDVGSDSYSIHVQPELGLPSLSSCSGQRQCQDAEGDQVREIASTVMRIKQLEGRFWFLSGTILRYILSFKEDFVTPRVLDDDIAIRSSIYGWDNVEQMYRLDAGWQWMRELDQHMYRHLSIPTRMGILRIMRMQYLIQRKGDLPAYSIPIPKFMEARPAQKHVQHDPLIEHFAWPGLREHLLFSPTAYATNKFMDPFRRSVVFLWPEDPRQAYVQDQSQGLYSFSDLFCVRTSELGCWRMSRDFLNQFPELSAVIPCSNPSLLDERLLAPLESDMNDEAGVADWLLC</sequence>
<organism evidence="1 2">
    <name type="scientific">Coniosporium uncinatum</name>
    <dbReference type="NCBI Taxonomy" id="93489"/>
    <lineage>
        <taxon>Eukaryota</taxon>
        <taxon>Fungi</taxon>
        <taxon>Dikarya</taxon>
        <taxon>Ascomycota</taxon>
        <taxon>Pezizomycotina</taxon>
        <taxon>Dothideomycetes</taxon>
        <taxon>Dothideomycetes incertae sedis</taxon>
        <taxon>Coniosporium</taxon>
    </lineage>
</organism>
<dbReference type="Proteomes" id="UP001186974">
    <property type="component" value="Unassembled WGS sequence"/>
</dbReference>
<proteinExistence type="predicted"/>
<reference evidence="1" key="1">
    <citation type="submission" date="2024-09" db="EMBL/GenBank/DDBJ databases">
        <title>Black Yeasts Isolated from many extreme environments.</title>
        <authorList>
            <person name="Coleine C."/>
            <person name="Stajich J.E."/>
            <person name="Selbmann L."/>
        </authorList>
    </citation>
    <scope>NUCLEOTIDE SEQUENCE</scope>
    <source>
        <strain evidence="1">CCFEE 5737</strain>
    </source>
</reference>
<accession>A0ACC3DC83</accession>
<keyword evidence="2" id="KW-1185">Reference proteome</keyword>
<dbReference type="EMBL" id="JAWDJW010006355">
    <property type="protein sequence ID" value="KAK3065144.1"/>
    <property type="molecule type" value="Genomic_DNA"/>
</dbReference>
<evidence type="ECO:0000313" key="1">
    <source>
        <dbReference type="EMBL" id="KAK3065144.1"/>
    </source>
</evidence>
<comment type="caution">
    <text evidence="1">The sequence shown here is derived from an EMBL/GenBank/DDBJ whole genome shotgun (WGS) entry which is preliminary data.</text>
</comment>
<protein>
    <submittedName>
        <fullName evidence="1">Uncharacterized protein</fullName>
    </submittedName>
</protein>
<gene>
    <name evidence="1" type="ORF">LTS18_008296</name>
</gene>
<evidence type="ECO:0000313" key="2">
    <source>
        <dbReference type="Proteomes" id="UP001186974"/>
    </source>
</evidence>